<accession>A0ABP2NTK3</accession>
<gene>
    <name evidence="1" type="ORF">cco14_02190</name>
</gene>
<dbReference type="Proteomes" id="UP000005511">
    <property type="component" value="Unassembled WGS sequence"/>
</dbReference>
<dbReference type="EMBL" id="AIMT01000013">
    <property type="protein sequence ID" value="EIA65782.1"/>
    <property type="molecule type" value="Genomic_DNA"/>
</dbReference>
<comment type="caution">
    <text evidence="1">The sequence shown here is derived from an EMBL/GenBank/DDBJ whole genome shotgun (WGS) entry which is preliminary data.</text>
</comment>
<protein>
    <submittedName>
        <fullName evidence="1">Uncharacterized protein</fullName>
    </submittedName>
</protein>
<evidence type="ECO:0000313" key="1">
    <source>
        <dbReference type="EMBL" id="EIA65782.1"/>
    </source>
</evidence>
<keyword evidence="2" id="KW-1185">Reference proteome</keyword>
<reference evidence="1 2" key="1">
    <citation type="submission" date="2010-09" db="EMBL/GenBank/DDBJ databases">
        <authorList>
            <person name="Richards V."/>
            <person name="Lefebure T."/>
            <person name="Suzuki H."/>
            <person name="Pavinski Bitar P."/>
            <person name="Stanhope M."/>
        </authorList>
    </citation>
    <scope>NUCLEOTIDE SEQUENCE [LARGE SCALE GENOMIC DNA]</scope>
    <source>
        <strain evidence="1 2">80352</strain>
    </source>
</reference>
<proteinExistence type="predicted"/>
<name>A0ABP2NTK3_CAMCO</name>
<evidence type="ECO:0000313" key="2">
    <source>
        <dbReference type="Proteomes" id="UP000005511"/>
    </source>
</evidence>
<organism evidence="1 2">
    <name type="scientific">Campylobacter coli 80352</name>
    <dbReference type="NCBI Taxonomy" id="887288"/>
    <lineage>
        <taxon>Bacteria</taxon>
        <taxon>Pseudomonadati</taxon>
        <taxon>Campylobacterota</taxon>
        <taxon>Epsilonproteobacteria</taxon>
        <taxon>Campylobacterales</taxon>
        <taxon>Campylobacteraceae</taxon>
        <taxon>Campylobacter</taxon>
    </lineage>
</organism>
<sequence length="30" mass="3694">MIFYEELKQKIARILKIIYKKKLENGIQKI</sequence>